<name>A0A066VDY3_TILAU</name>
<dbReference type="AlphaFoldDB" id="A0A066VDY3"/>
<dbReference type="SUPFAM" id="SSF48350">
    <property type="entry name" value="GTPase activation domain, GAP"/>
    <property type="match status" value="1"/>
</dbReference>
<keyword evidence="4" id="KW-1185">Reference proteome</keyword>
<dbReference type="GeneID" id="25262644"/>
<organism evidence="3 4">
    <name type="scientific">Tilletiaria anomala (strain ATCC 24038 / CBS 436.72 / UBC 951)</name>
    <dbReference type="NCBI Taxonomy" id="1037660"/>
    <lineage>
        <taxon>Eukaryota</taxon>
        <taxon>Fungi</taxon>
        <taxon>Dikarya</taxon>
        <taxon>Basidiomycota</taxon>
        <taxon>Ustilaginomycotina</taxon>
        <taxon>Exobasidiomycetes</taxon>
        <taxon>Georgefischeriales</taxon>
        <taxon>Tilletiariaceae</taxon>
        <taxon>Tilletiaria</taxon>
    </lineage>
</organism>
<dbReference type="InterPro" id="IPR008936">
    <property type="entry name" value="Rho_GTPase_activation_prot"/>
</dbReference>
<dbReference type="PANTHER" id="PTHR45808">
    <property type="entry name" value="RHO GTPASE-ACTIVATING PROTEIN 68F"/>
    <property type="match status" value="1"/>
</dbReference>
<evidence type="ECO:0000259" key="1">
    <source>
        <dbReference type="PROSITE" id="PS50191"/>
    </source>
</evidence>
<gene>
    <name evidence="3" type="ORF">K437DRAFT_227827</name>
</gene>
<dbReference type="CDD" id="cd00170">
    <property type="entry name" value="SEC14"/>
    <property type="match status" value="1"/>
</dbReference>
<dbReference type="InParanoid" id="A0A066VDY3"/>
<dbReference type="SMART" id="SM00324">
    <property type="entry name" value="RhoGAP"/>
    <property type="match status" value="1"/>
</dbReference>
<dbReference type="InterPro" id="IPR000198">
    <property type="entry name" value="RhoGAP_dom"/>
</dbReference>
<reference evidence="3 4" key="1">
    <citation type="submission" date="2014-05" db="EMBL/GenBank/DDBJ databases">
        <title>Draft genome sequence of a rare smut relative, Tilletiaria anomala UBC 951.</title>
        <authorList>
            <consortium name="DOE Joint Genome Institute"/>
            <person name="Toome M."/>
            <person name="Kuo A."/>
            <person name="Henrissat B."/>
            <person name="Lipzen A."/>
            <person name="Tritt A."/>
            <person name="Yoshinaga Y."/>
            <person name="Zane M."/>
            <person name="Barry K."/>
            <person name="Grigoriev I.V."/>
            <person name="Spatafora J.W."/>
            <person name="Aimea M.C."/>
        </authorList>
    </citation>
    <scope>NUCLEOTIDE SEQUENCE [LARGE SCALE GENOMIC DNA]</scope>
    <source>
        <strain evidence="3 4">UBC 951</strain>
    </source>
</reference>
<dbReference type="PROSITE" id="PS50238">
    <property type="entry name" value="RHOGAP"/>
    <property type="match status" value="1"/>
</dbReference>
<feature type="domain" description="CRAL-TRIO" evidence="1">
    <location>
        <begin position="28"/>
        <end position="186"/>
    </location>
</feature>
<dbReference type="InterPro" id="IPR001251">
    <property type="entry name" value="CRAL-TRIO_dom"/>
</dbReference>
<comment type="caution">
    <text evidence="3">The sequence shown here is derived from an EMBL/GenBank/DDBJ whole genome shotgun (WGS) entry which is preliminary data.</text>
</comment>
<dbReference type="PROSITE" id="PS50191">
    <property type="entry name" value="CRAL_TRIO"/>
    <property type="match status" value="1"/>
</dbReference>
<dbReference type="GO" id="GO:0005737">
    <property type="term" value="C:cytoplasm"/>
    <property type="evidence" value="ECO:0007669"/>
    <property type="project" value="TreeGrafter"/>
</dbReference>
<dbReference type="Gene3D" id="1.10.555.10">
    <property type="entry name" value="Rho GTPase activation protein"/>
    <property type="match status" value="1"/>
</dbReference>
<dbReference type="STRING" id="1037660.A0A066VDY3"/>
<dbReference type="Gene3D" id="3.40.525.10">
    <property type="entry name" value="CRAL-TRIO lipid binding domain"/>
    <property type="match status" value="1"/>
</dbReference>
<evidence type="ECO:0000313" key="3">
    <source>
        <dbReference type="EMBL" id="KDN39681.1"/>
    </source>
</evidence>
<dbReference type="InterPro" id="IPR036865">
    <property type="entry name" value="CRAL-TRIO_dom_sf"/>
</dbReference>
<dbReference type="Pfam" id="PF13716">
    <property type="entry name" value="CRAL_TRIO_2"/>
    <property type="match status" value="1"/>
</dbReference>
<dbReference type="RefSeq" id="XP_013241121.1">
    <property type="nucleotide sequence ID" value="XM_013385667.1"/>
</dbReference>
<dbReference type="GO" id="GO:0005096">
    <property type="term" value="F:GTPase activator activity"/>
    <property type="evidence" value="ECO:0007669"/>
    <property type="project" value="TreeGrafter"/>
</dbReference>
<feature type="non-terminal residue" evidence="3">
    <location>
        <position position="435"/>
    </location>
</feature>
<dbReference type="PANTHER" id="PTHR45808:SF2">
    <property type="entry name" value="RHO GTPASE-ACTIVATING PROTEIN 68F"/>
    <property type="match status" value="1"/>
</dbReference>
<dbReference type="Proteomes" id="UP000027361">
    <property type="component" value="Unassembled WGS sequence"/>
</dbReference>
<evidence type="ECO:0000259" key="2">
    <source>
        <dbReference type="PROSITE" id="PS50238"/>
    </source>
</evidence>
<sequence length="435" mass="48750">MKLKGKDKEAPQGLSIDDFADLEQVARELERVDDHVRRIVFQAGLDYETRPIVVLAACNLPDPKDLDYDFLLDRILTTMDLFVENDYTILYLAGGGKHRPGWNWMWKAYRRLGRKFRKNLKKLYILHPTFFTRSLVQLISTGAYFVSPKFSKKIVHVRSMSELATMIDIRQIDFPPEVLACNAKVEEKVIFPEGEKMVSERLGEGLDGKIFGVPLESIMGERGEKGGVPRVLRDCGDFLRSSDRLRAEGLFRRSPSSALLKAAQESYDRGAPVNLDNYNDPNIAAVLMKLFFRMLPKPIFSATLYPAIKACPRLEAGNNDAEVITYIRDVVLGAIEPPCNLTVLSFALELLHSVSVHSEKNKMDASNLATVFTPNLVRSGNALKDMTLCLVQGSATMSDGPAAQCSAKPAQESETTLGTIIKLCIERHYEIFDEI</sequence>
<dbReference type="GO" id="GO:0007264">
    <property type="term" value="P:small GTPase-mediated signal transduction"/>
    <property type="evidence" value="ECO:0007669"/>
    <property type="project" value="TreeGrafter"/>
</dbReference>
<dbReference type="OrthoDB" id="19923at2759"/>
<protein>
    <submittedName>
        <fullName evidence="3">RhoGAP-domain-containing protein</fullName>
    </submittedName>
</protein>
<accession>A0A066VDY3</accession>
<dbReference type="Pfam" id="PF00620">
    <property type="entry name" value="RhoGAP"/>
    <property type="match status" value="1"/>
</dbReference>
<dbReference type="SUPFAM" id="SSF52087">
    <property type="entry name" value="CRAL/TRIO domain"/>
    <property type="match status" value="1"/>
</dbReference>
<dbReference type="EMBL" id="JMSN01000101">
    <property type="protein sequence ID" value="KDN39681.1"/>
    <property type="molecule type" value="Genomic_DNA"/>
</dbReference>
<dbReference type="OMA" id="SHNPDCD"/>
<evidence type="ECO:0000313" key="4">
    <source>
        <dbReference type="Proteomes" id="UP000027361"/>
    </source>
</evidence>
<dbReference type="FunCoup" id="A0A066VDY3">
    <property type="interactions" value="299"/>
</dbReference>
<feature type="domain" description="Rho-GAP" evidence="2">
    <location>
        <begin position="213"/>
        <end position="432"/>
    </location>
</feature>
<proteinExistence type="predicted"/>
<dbReference type="HOGENOM" id="CLU_035054_0_0_1"/>